<feature type="domain" description="Fork-head" evidence="6">
    <location>
        <begin position="134"/>
        <end position="228"/>
    </location>
</feature>
<dbReference type="PANTHER" id="PTHR11829:SF380">
    <property type="entry name" value="PROTEIN FORK HEAD"/>
    <property type="match status" value="1"/>
</dbReference>
<dbReference type="PANTHER" id="PTHR11829">
    <property type="entry name" value="FORKHEAD BOX PROTEIN"/>
    <property type="match status" value="1"/>
</dbReference>
<feature type="compositionally biased region" description="Polar residues" evidence="5">
    <location>
        <begin position="295"/>
        <end position="322"/>
    </location>
</feature>
<reference evidence="8" key="1">
    <citation type="submission" date="2022-11" db="UniProtKB">
        <authorList>
            <consortium name="WormBaseParasite"/>
        </authorList>
    </citation>
    <scope>IDENTIFICATION</scope>
</reference>
<dbReference type="InterPro" id="IPR050211">
    <property type="entry name" value="FOX_domain-containing"/>
</dbReference>
<feature type="region of interest" description="Disordered" evidence="5">
    <location>
        <begin position="63"/>
        <end position="114"/>
    </location>
</feature>
<dbReference type="PROSITE" id="PS00657">
    <property type="entry name" value="FORK_HEAD_1"/>
    <property type="match status" value="1"/>
</dbReference>
<dbReference type="PRINTS" id="PR00053">
    <property type="entry name" value="FORKHEAD"/>
</dbReference>
<evidence type="ECO:0000256" key="2">
    <source>
        <dbReference type="ARBA" id="ARBA00023125"/>
    </source>
</evidence>
<keyword evidence="7" id="KW-1185">Reference proteome</keyword>
<evidence type="ECO:0000313" key="7">
    <source>
        <dbReference type="Proteomes" id="UP000887577"/>
    </source>
</evidence>
<dbReference type="FunFam" id="1.10.10.10:FF:000042">
    <property type="entry name" value="hepatocyte nuclear factor 3-beta"/>
    <property type="match status" value="1"/>
</dbReference>
<evidence type="ECO:0000259" key="6">
    <source>
        <dbReference type="PROSITE" id="PS50039"/>
    </source>
</evidence>
<sequence length="457" mass="50535">MSAQDYTSAVMPSYNNYQYYPAASSLYGYTNYSSAAPLQQYANLSMNSSSISPLSVPSSTPNGLLTNSFKSQNASIGHSPESTIAAAGSRGSGGGSSGGSIGHHRRRGGDDGEIDLTHDEMEKIRNKGSYGTAKPPYSYISLISMAIQNAGTKQMTLSEIYSFIMQWFPYYQQNTQRWQNSIRHSLSFNDCFVKVPRTPDKPGKGSFWTLHHLCGNMFENGCYLRRQKRFKLAEKQSNGKKKNRNNNANNHSSTQNGNTTTAGAQNFDIVNGIIKEEYKSEYKPEIVEDVIHHPNSGTALSSPSENKLIKSENSNNSIDSTHPQQQQQQQQQQPSPQTIQNGLLQQTLQEQLVQQHQQHFLGTSLTSPPTSQPTAAVLSAPYNYYQLYSSQNTDFSNAAVAALPSFAAGNFLNTIVEKQPNALDYFNHSVYQPQTISTDQYFNTLYSSDNPTNAANL</sequence>
<proteinExistence type="predicted"/>
<evidence type="ECO:0000256" key="5">
    <source>
        <dbReference type="SAM" id="MobiDB-lite"/>
    </source>
</evidence>
<dbReference type="InterPro" id="IPR001766">
    <property type="entry name" value="Fork_head_dom"/>
</dbReference>
<dbReference type="InterPro" id="IPR030456">
    <property type="entry name" value="TF_fork_head_CS_2"/>
</dbReference>
<evidence type="ECO:0000256" key="4">
    <source>
        <dbReference type="PROSITE-ProRule" id="PRU00089"/>
    </source>
</evidence>
<dbReference type="Pfam" id="PF00250">
    <property type="entry name" value="Forkhead"/>
    <property type="match status" value="1"/>
</dbReference>
<feature type="compositionally biased region" description="Low complexity" evidence="5">
    <location>
        <begin position="323"/>
        <end position="337"/>
    </location>
</feature>
<dbReference type="GO" id="GO:0000978">
    <property type="term" value="F:RNA polymerase II cis-regulatory region sequence-specific DNA binding"/>
    <property type="evidence" value="ECO:0007669"/>
    <property type="project" value="TreeGrafter"/>
</dbReference>
<dbReference type="InterPro" id="IPR036388">
    <property type="entry name" value="WH-like_DNA-bd_sf"/>
</dbReference>
<dbReference type="GO" id="GO:0009653">
    <property type="term" value="P:anatomical structure morphogenesis"/>
    <property type="evidence" value="ECO:0007669"/>
    <property type="project" value="TreeGrafter"/>
</dbReference>
<dbReference type="SMART" id="SM00339">
    <property type="entry name" value="FH"/>
    <property type="match status" value="1"/>
</dbReference>
<protein>
    <submittedName>
        <fullName evidence="8">Fork-head domain-containing protein</fullName>
    </submittedName>
</protein>
<feature type="compositionally biased region" description="Gly residues" evidence="5">
    <location>
        <begin position="90"/>
        <end position="101"/>
    </location>
</feature>
<feature type="region of interest" description="Disordered" evidence="5">
    <location>
        <begin position="234"/>
        <end position="263"/>
    </location>
</feature>
<dbReference type="WBParaSite" id="PSU_v2.g8708.t1">
    <property type="protein sequence ID" value="PSU_v2.g8708.t1"/>
    <property type="gene ID" value="PSU_v2.g8708"/>
</dbReference>
<dbReference type="PROSITE" id="PS50039">
    <property type="entry name" value="FORK_HEAD_3"/>
    <property type="match status" value="1"/>
</dbReference>
<evidence type="ECO:0000313" key="8">
    <source>
        <dbReference type="WBParaSite" id="PSU_v2.g8708.t1"/>
    </source>
</evidence>
<comment type="subcellular location">
    <subcellularLocation>
        <location evidence="1 4">Nucleus</location>
    </subcellularLocation>
</comment>
<feature type="compositionally biased region" description="Polar residues" evidence="5">
    <location>
        <begin position="63"/>
        <end position="82"/>
    </location>
</feature>
<evidence type="ECO:0000256" key="3">
    <source>
        <dbReference type="ARBA" id="ARBA00023242"/>
    </source>
</evidence>
<dbReference type="InterPro" id="IPR036390">
    <property type="entry name" value="WH_DNA-bd_sf"/>
</dbReference>
<dbReference type="GO" id="GO:0005634">
    <property type="term" value="C:nucleus"/>
    <property type="evidence" value="ECO:0007669"/>
    <property type="project" value="UniProtKB-SubCell"/>
</dbReference>
<dbReference type="GO" id="GO:0000981">
    <property type="term" value="F:DNA-binding transcription factor activity, RNA polymerase II-specific"/>
    <property type="evidence" value="ECO:0007669"/>
    <property type="project" value="TreeGrafter"/>
</dbReference>
<feature type="DNA-binding region" description="Fork-head" evidence="4">
    <location>
        <begin position="134"/>
        <end position="228"/>
    </location>
</feature>
<evidence type="ECO:0000256" key="1">
    <source>
        <dbReference type="ARBA" id="ARBA00004123"/>
    </source>
</evidence>
<organism evidence="7 8">
    <name type="scientific">Panagrolaimus superbus</name>
    <dbReference type="NCBI Taxonomy" id="310955"/>
    <lineage>
        <taxon>Eukaryota</taxon>
        <taxon>Metazoa</taxon>
        <taxon>Ecdysozoa</taxon>
        <taxon>Nematoda</taxon>
        <taxon>Chromadorea</taxon>
        <taxon>Rhabditida</taxon>
        <taxon>Tylenchina</taxon>
        <taxon>Panagrolaimomorpha</taxon>
        <taxon>Panagrolaimoidea</taxon>
        <taxon>Panagrolaimidae</taxon>
        <taxon>Panagrolaimus</taxon>
    </lineage>
</organism>
<feature type="region of interest" description="Disordered" evidence="5">
    <location>
        <begin position="293"/>
        <end position="337"/>
    </location>
</feature>
<dbReference type="GO" id="GO:0030154">
    <property type="term" value="P:cell differentiation"/>
    <property type="evidence" value="ECO:0007669"/>
    <property type="project" value="TreeGrafter"/>
</dbReference>
<keyword evidence="3 4" id="KW-0539">Nucleus</keyword>
<dbReference type="AlphaFoldDB" id="A0A914Z7P1"/>
<dbReference type="SUPFAM" id="SSF46785">
    <property type="entry name" value="Winged helix' DNA-binding domain"/>
    <property type="match status" value="1"/>
</dbReference>
<dbReference type="InterPro" id="IPR018122">
    <property type="entry name" value="TF_fork_head_CS_1"/>
</dbReference>
<dbReference type="Proteomes" id="UP000887577">
    <property type="component" value="Unplaced"/>
</dbReference>
<keyword evidence="2 4" id="KW-0238">DNA-binding</keyword>
<dbReference type="Gene3D" id="1.10.10.10">
    <property type="entry name" value="Winged helix-like DNA-binding domain superfamily/Winged helix DNA-binding domain"/>
    <property type="match status" value="1"/>
</dbReference>
<accession>A0A914Z7P1</accession>
<feature type="compositionally biased region" description="Low complexity" evidence="5">
    <location>
        <begin position="245"/>
        <end position="258"/>
    </location>
</feature>
<dbReference type="PROSITE" id="PS00658">
    <property type="entry name" value="FORK_HEAD_2"/>
    <property type="match status" value="1"/>
</dbReference>
<name>A0A914Z7P1_9BILA</name>